<dbReference type="SUPFAM" id="SSF88874">
    <property type="entry name" value="Receptor-binding domain of short tail fibre protein gp12"/>
    <property type="match status" value="1"/>
</dbReference>
<organism evidence="2 3">
    <name type="scientific">Microvirga lupini</name>
    <dbReference type="NCBI Taxonomy" id="420324"/>
    <lineage>
        <taxon>Bacteria</taxon>
        <taxon>Pseudomonadati</taxon>
        <taxon>Pseudomonadota</taxon>
        <taxon>Alphaproteobacteria</taxon>
        <taxon>Hyphomicrobiales</taxon>
        <taxon>Methylobacteriaceae</taxon>
        <taxon>Microvirga</taxon>
    </lineage>
</organism>
<feature type="region of interest" description="Disordered" evidence="1">
    <location>
        <begin position="141"/>
        <end position="168"/>
    </location>
</feature>
<name>A0A7W4VIA3_9HYPH</name>
<dbReference type="RefSeq" id="WP_183447258.1">
    <property type="nucleotide sequence ID" value="NZ_JACHWB010000001.1"/>
</dbReference>
<sequence length="230" mass="23215">MSKLLDFWGDMTGVVLDYALPTPPSSAWAMCYGQALVAGVPETAALRKKLIDAGFPHGKNGNNDPLVPDGRGRVFAGWDSMGGTAAGRLTTAGGGVNGAALGAVGGAQAHTLTAAQMPQHNHAVTDPGHSHSVYDPTHTHSVYDPGHTHSITTTDTADTTTGSPGNAQGTANRIFNANVTASATGVSIYGAATGVSIYASGTGISTQNNGSGAAHPITQPTGVMNKIIKL</sequence>
<feature type="compositionally biased region" description="Low complexity" evidence="1">
    <location>
        <begin position="152"/>
        <end position="161"/>
    </location>
</feature>
<gene>
    <name evidence="2" type="ORF">FHR70_000768</name>
</gene>
<dbReference type="AlphaFoldDB" id="A0A7W4VIA3"/>
<protein>
    <submittedName>
        <fullName evidence="2">Microcystin-dependent protein</fullName>
    </submittedName>
</protein>
<accession>A0A7W4VIA3</accession>
<reference evidence="2 3" key="1">
    <citation type="submission" date="2020-08" db="EMBL/GenBank/DDBJ databases">
        <title>The Agave Microbiome: Exploring the role of microbial communities in plant adaptations to desert environments.</title>
        <authorList>
            <person name="Partida-Martinez L.P."/>
        </authorList>
    </citation>
    <scope>NUCLEOTIDE SEQUENCE [LARGE SCALE GENOMIC DNA]</scope>
    <source>
        <strain evidence="2 3">AT3.9</strain>
    </source>
</reference>
<dbReference type="EMBL" id="JACHWB010000001">
    <property type="protein sequence ID" value="MBB3017728.1"/>
    <property type="molecule type" value="Genomic_DNA"/>
</dbReference>
<evidence type="ECO:0000313" key="3">
    <source>
        <dbReference type="Proteomes" id="UP000532010"/>
    </source>
</evidence>
<comment type="caution">
    <text evidence="2">The sequence shown here is derived from an EMBL/GenBank/DDBJ whole genome shotgun (WGS) entry which is preliminary data.</text>
</comment>
<dbReference type="Proteomes" id="UP000532010">
    <property type="component" value="Unassembled WGS sequence"/>
</dbReference>
<proteinExistence type="predicted"/>
<evidence type="ECO:0000256" key="1">
    <source>
        <dbReference type="SAM" id="MobiDB-lite"/>
    </source>
</evidence>
<keyword evidence="3" id="KW-1185">Reference proteome</keyword>
<evidence type="ECO:0000313" key="2">
    <source>
        <dbReference type="EMBL" id="MBB3017728.1"/>
    </source>
</evidence>